<dbReference type="Pfam" id="PF03135">
    <property type="entry name" value="CagE_TrbE_VirB"/>
    <property type="match status" value="1"/>
</dbReference>
<evidence type="ECO:0000259" key="1">
    <source>
        <dbReference type="Pfam" id="PF03135"/>
    </source>
</evidence>
<dbReference type="Proteomes" id="UP000018951">
    <property type="component" value="Unassembled WGS sequence"/>
</dbReference>
<dbReference type="EMBL" id="AXCJ01000001">
    <property type="protein sequence ID" value="ETO91710.1"/>
    <property type="molecule type" value="Genomic_DNA"/>
</dbReference>
<protein>
    <recommendedName>
        <fullName evidence="1">CagE TrbE VirB component of type IV transporter system central domain-containing protein</fullName>
    </recommendedName>
</protein>
<name>W2V0V5_9RICK</name>
<reference evidence="2 3" key="1">
    <citation type="journal article" date="2013" name="PLoS ONE">
        <title>Bacterial endosymbiosis in a chordate host: long-term co-evolution and conservation of secondary metabolism.</title>
        <authorList>
            <person name="Kwan J.C."/>
            <person name="Schmidt E.W."/>
        </authorList>
    </citation>
    <scope>NUCLEOTIDE SEQUENCE [LARGE SCALE GENOMIC DNA]</scope>
    <source>
        <strain evidence="3">L6</strain>
    </source>
</reference>
<accession>W2V0V5</accession>
<proteinExistence type="predicted"/>
<evidence type="ECO:0000313" key="3">
    <source>
        <dbReference type="Proteomes" id="UP000018951"/>
    </source>
</evidence>
<organism evidence="2 3">
    <name type="scientific">Candidatus Xenolissoclinum pacificiensis L6</name>
    <dbReference type="NCBI Taxonomy" id="1401685"/>
    <lineage>
        <taxon>Bacteria</taxon>
        <taxon>Pseudomonadati</taxon>
        <taxon>Pseudomonadota</taxon>
        <taxon>Alphaproteobacteria</taxon>
        <taxon>Rickettsiales</taxon>
        <taxon>Anaplasmataceae</taxon>
        <taxon>Candidatus Xenolissoclinum</taxon>
    </lineage>
</organism>
<dbReference type="STRING" id="1401685.P857_882"/>
<sequence>MPDINDNVTNLEFLDENKIPYACYLNKHTIITKKGNLLQIIKISSYNSDDCIRQKLIDILKKTDQHNFSFWTHIIRYKNKLKHKHEHYFANQLFDSYRSSNDLEQYYTNDLYISIVTKHNTFQDITTLFQKASSEKTIYKEYKTFFENHLKKLDDFREEIVQQCKNHRPKLVAIDENFNSELLATLKRIILLKKTKPLTIQIKDIAQNLSKTCKVIPNFNYIKHIHQNSEFFTSILNVKHFRAPTSYETIDHHLINIPQSFMISEIIVPIHNRNVNKYFKEQVSILSETNDSDTNKILGFENIINDLKKNRFFSHNLHITLSADSVEELNNNITEIYDKLRQYGLHVIRNDLKTERVFFSLLPGNFNYIQDPKINHLDNIFSCCNLCNYPSGFLKNAIWKSPITVFKNFHYKPYFFCWNYVENLQNSLFISNKRHDSNIVKNFLLAMSISKDISIMILENLNLSEIFTCALEAKYYNFDTQDLSINILENNSINDREFMTQIVMRLSNFKIEKEELETVLEQIVGNKDLDSVFDSLIGIPSILQNVGDVENFKKITNNSFNLDDKILGIKLPTLSEENMWFKSILVYYLLIRRIKTRTNAAYNLISIEGMEFFRYFTSTQIEYIVNLARKNRYFLLFNFSESFFKINNSYINGIVNSCESIFVFSGEKIFSKEWAKKISLTKKDLDLILDLDSLDFCFFLMQKSVGSSIIRFDYSKMLESFVLTTYKKTLTIKNDIQKKNLQDWLPVFYKNLTTQKK</sequence>
<comment type="caution">
    <text evidence="2">The sequence shown here is derived from an EMBL/GenBank/DDBJ whole genome shotgun (WGS) entry which is preliminary data.</text>
</comment>
<dbReference type="InterPro" id="IPR018145">
    <property type="entry name" value="CagE_TrbE_VirB_cntrl_dom"/>
</dbReference>
<gene>
    <name evidence="2" type="ORF">P857_882</name>
</gene>
<keyword evidence="3" id="KW-1185">Reference proteome</keyword>
<evidence type="ECO:0000313" key="2">
    <source>
        <dbReference type="EMBL" id="ETO91710.1"/>
    </source>
</evidence>
<dbReference type="AlphaFoldDB" id="W2V0V5"/>
<dbReference type="GO" id="GO:0005524">
    <property type="term" value="F:ATP binding"/>
    <property type="evidence" value="ECO:0007669"/>
    <property type="project" value="InterPro"/>
</dbReference>
<feature type="domain" description="CagE TrbE VirB component of type IV transporter system central" evidence="1">
    <location>
        <begin position="180"/>
        <end position="369"/>
    </location>
</feature>